<sequence>MKKIHNIDINQAVSPGLPRRLAAMLYDSLLVFGLLLLASMVVTLPVGMLAGEPTSQALAGNLLFQLWLAMVPPAFFLLFWLKGGQTLGMRSWRLRVVREDGSPLKWTDALKRLLCALLSWLPLGLGYLWILIDRDKLAWHDRLSGTRLVLLAKR</sequence>
<evidence type="ECO:0000256" key="1">
    <source>
        <dbReference type="ARBA" id="ARBA00004651"/>
    </source>
</evidence>
<feature type="transmembrane region" description="Helical" evidence="6">
    <location>
        <begin position="62"/>
        <end position="81"/>
    </location>
</feature>
<comment type="subcellular location">
    <subcellularLocation>
        <location evidence="1">Cell membrane</location>
        <topology evidence="1">Multi-pass membrane protein</topology>
    </subcellularLocation>
</comment>
<dbReference type="EMBL" id="PKUN01000022">
    <property type="protein sequence ID" value="PLX60932.1"/>
    <property type="molecule type" value="Genomic_DNA"/>
</dbReference>
<dbReference type="AlphaFoldDB" id="A0A2N6CUS3"/>
<dbReference type="PANTHER" id="PTHR36115">
    <property type="entry name" value="PROLINE-RICH ANTIGEN HOMOLOG-RELATED"/>
    <property type="match status" value="1"/>
</dbReference>
<dbReference type="RefSeq" id="WP_273439853.1">
    <property type="nucleotide sequence ID" value="NZ_PKUN01000022.1"/>
</dbReference>
<accession>A0A2N6CUS3</accession>
<evidence type="ECO:0000259" key="7">
    <source>
        <dbReference type="Pfam" id="PF06271"/>
    </source>
</evidence>
<protein>
    <submittedName>
        <fullName evidence="8">RDD family protein</fullName>
    </submittedName>
</protein>
<dbReference type="Pfam" id="PF06271">
    <property type="entry name" value="RDD"/>
    <property type="match status" value="1"/>
</dbReference>
<evidence type="ECO:0000256" key="5">
    <source>
        <dbReference type="ARBA" id="ARBA00023136"/>
    </source>
</evidence>
<evidence type="ECO:0000313" key="9">
    <source>
        <dbReference type="Proteomes" id="UP000235015"/>
    </source>
</evidence>
<evidence type="ECO:0000313" key="8">
    <source>
        <dbReference type="EMBL" id="PLX60932.1"/>
    </source>
</evidence>
<dbReference type="STRING" id="1111735.GCA_000428045_00117"/>
<evidence type="ECO:0000256" key="6">
    <source>
        <dbReference type="SAM" id="Phobius"/>
    </source>
</evidence>
<dbReference type="InterPro" id="IPR051791">
    <property type="entry name" value="Pra-immunoreactive"/>
</dbReference>
<name>A0A2N6CUS3_9GAMM</name>
<keyword evidence="4 6" id="KW-1133">Transmembrane helix</keyword>
<feature type="transmembrane region" description="Helical" evidence="6">
    <location>
        <begin position="21"/>
        <end position="42"/>
    </location>
</feature>
<evidence type="ECO:0000256" key="4">
    <source>
        <dbReference type="ARBA" id="ARBA00022989"/>
    </source>
</evidence>
<feature type="transmembrane region" description="Helical" evidence="6">
    <location>
        <begin position="113"/>
        <end position="132"/>
    </location>
</feature>
<proteinExistence type="predicted"/>
<dbReference type="PANTHER" id="PTHR36115:SF10">
    <property type="entry name" value="RDD DOMAIN-CONTAINING PROTEIN"/>
    <property type="match status" value="1"/>
</dbReference>
<gene>
    <name evidence="8" type="ORF">C0630_12755</name>
</gene>
<organism evidence="8 9">
    <name type="scientific">Sedimenticola selenatireducens</name>
    <dbReference type="NCBI Taxonomy" id="191960"/>
    <lineage>
        <taxon>Bacteria</taxon>
        <taxon>Pseudomonadati</taxon>
        <taxon>Pseudomonadota</taxon>
        <taxon>Gammaproteobacteria</taxon>
        <taxon>Chromatiales</taxon>
        <taxon>Sedimenticolaceae</taxon>
        <taxon>Sedimenticola</taxon>
    </lineage>
</organism>
<keyword evidence="5 6" id="KW-0472">Membrane</keyword>
<dbReference type="Proteomes" id="UP000235015">
    <property type="component" value="Unassembled WGS sequence"/>
</dbReference>
<evidence type="ECO:0000256" key="3">
    <source>
        <dbReference type="ARBA" id="ARBA00022692"/>
    </source>
</evidence>
<comment type="caution">
    <text evidence="8">The sequence shown here is derived from an EMBL/GenBank/DDBJ whole genome shotgun (WGS) entry which is preliminary data.</text>
</comment>
<reference evidence="8 9" key="1">
    <citation type="submission" date="2017-11" db="EMBL/GenBank/DDBJ databases">
        <title>Genome-resolved metagenomics identifies genetic mobility, metabolic interactions, and unexpected diversity in perchlorate-reducing communities.</title>
        <authorList>
            <person name="Barnum T.P."/>
            <person name="Figueroa I.A."/>
            <person name="Carlstrom C.I."/>
            <person name="Lucas L.N."/>
            <person name="Engelbrektson A.L."/>
            <person name="Coates J.D."/>
        </authorList>
    </citation>
    <scope>NUCLEOTIDE SEQUENCE [LARGE SCALE GENOMIC DNA]</scope>
    <source>
        <strain evidence="8">BM301</strain>
    </source>
</reference>
<evidence type="ECO:0000256" key="2">
    <source>
        <dbReference type="ARBA" id="ARBA00022475"/>
    </source>
</evidence>
<keyword evidence="3 6" id="KW-0812">Transmembrane</keyword>
<dbReference type="GO" id="GO:0005886">
    <property type="term" value="C:plasma membrane"/>
    <property type="evidence" value="ECO:0007669"/>
    <property type="project" value="UniProtKB-SubCell"/>
</dbReference>
<feature type="domain" description="RDD" evidence="7">
    <location>
        <begin position="15"/>
        <end position="145"/>
    </location>
</feature>
<dbReference type="InterPro" id="IPR010432">
    <property type="entry name" value="RDD"/>
</dbReference>
<keyword evidence="2" id="KW-1003">Cell membrane</keyword>